<name>A0A9N8H7A3_9STRA</name>
<feature type="compositionally biased region" description="Acidic residues" evidence="2">
    <location>
        <begin position="34"/>
        <end position="43"/>
    </location>
</feature>
<dbReference type="PANTHER" id="PTHR10794">
    <property type="entry name" value="ABHYDROLASE DOMAIN-CONTAINING PROTEIN"/>
    <property type="match status" value="1"/>
</dbReference>
<comment type="caution">
    <text evidence="3">The sequence shown here is derived from an EMBL/GenBank/DDBJ whole genome shotgun (WGS) entry which is preliminary data.</text>
</comment>
<proteinExistence type="inferred from homology"/>
<evidence type="ECO:0000256" key="2">
    <source>
        <dbReference type="SAM" id="MobiDB-lite"/>
    </source>
</evidence>
<dbReference type="PANTHER" id="PTHR10794:SF63">
    <property type="entry name" value="ALPHA_BETA HYDROLASE 1, ISOFORM A"/>
    <property type="match status" value="1"/>
</dbReference>
<gene>
    <name evidence="3" type="ORF">SEMRO_135_G063760.1</name>
</gene>
<sequence length="649" mass="71576">MDAMGAEEVLPGATTPVKANGCRKSRDFDPGVPVEDECDDGDHDDDKAIDPQDGEEPDDDEDDESFVTMQEMKGSEHNGDDAEVFANKLGYEDMTTANKRVNDNNSNHKRPSKVILQMVQDYINNNSNEEHCDSNQKVAHRTSSFRRMSQHLSRELVRQQSSIVEALPETPAGWTVLVSALASAVLGYELHLQQSLSCPPWVFGQCTATDKTNTDHNSNQQTPLQPIFDRLTATPNAILSRPIKPSLFVGTRGTMASAAGYALWGPPSTDRHLAFKQVLTMSADGANILLDWELPPLIPTDKQNNHITDQERIEHVKTKGAIQQPVILILTGMNNDTSFGYVKSLQRTFTDRGWIAVAMNFRGVGGIKLATPRCYNGGYTGDLRGVVQYLASRLAPSVPLFLVGNSLSANIVTKYLGEEGQSGTLPACVAGGAALGNPLLMHVNNLHTPWKEVLALGVKKDLILNWPVLRHMTVPSFREAIYNTLKARTIGDVDEALAPIFIRNEAYYPFAVRIGFRDAEHYWADSSSFKYIKHISVPCLQLVAGDDMIVYKSFQKTMTHCIQNPYVMCVETKCGGHLGWQESPPDSNAFGVGTSWADRATADFFEAILKTGTFDYRIASETPRSEADTAKHSSVAPQTVDLPRFRSKL</sequence>
<feature type="compositionally biased region" description="Acidic residues" evidence="2">
    <location>
        <begin position="52"/>
        <end position="63"/>
    </location>
</feature>
<evidence type="ECO:0000313" key="3">
    <source>
        <dbReference type="EMBL" id="CAB9502392.1"/>
    </source>
</evidence>
<dbReference type="SUPFAM" id="SSF53474">
    <property type="entry name" value="alpha/beta-Hydrolases"/>
    <property type="match status" value="1"/>
</dbReference>
<keyword evidence="4" id="KW-1185">Reference proteome</keyword>
<dbReference type="GO" id="GO:0047372">
    <property type="term" value="F:monoacylglycerol lipase activity"/>
    <property type="evidence" value="ECO:0007669"/>
    <property type="project" value="TreeGrafter"/>
</dbReference>
<dbReference type="InterPro" id="IPR050960">
    <property type="entry name" value="AB_hydrolase_4_sf"/>
</dbReference>
<feature type="region of interest" description="Disordered" evidence="2">
    <location>
        <begin position="625"/>
        <end position="649"/>
    </location>
</feature>
<reference evidence="3" key="1">
    <citation type="submission" date="2020-06" db="EMBL/GenBank/DDBJ databases">
        <authorList>
            <consortium name="Plant Systems Biology data submission"/>
        </authorList>
    </citation>
    <scope>NUCLEOTIDE SEQUENCE</scope>
    <source>
        <strain evidence="3">D6</strain>
    </source>
</reference>
<protein>
    <submittedName>
        <fullName evidence="3">Medium-chain fatty acid ethyl ester synthase/esterase</fullName>
    </submittedName>
</protein>
<dbReference type="OrthoDB" id="41686at2759"/>
<dbReference type="AlphaFoldDB" id="A0A9N8H7A3"/>
<accession>A0A9N8H7A3</accession>
<comment type="similarity">
    <text evidence="1">Belongs to the AB hydrolase superfamily. AB hydrolase 4 family.</text>
</comment>
<dbReference type="Gene3D" id="3.40.50.1820">
    <property type="entry name" value="alpha/beta hydrolase"/>
    <property type="match status" value="1"/>
</dbReference>
<dbReference type="InterPro" id="IPR029058">
    <property type="entry name" value="AB_hydrolase_fold"/>
</dbReference>
<organism evidence="3 4">
    <name type="scientific">Seminavis robusta</name>
    <dbReference type="NCBI Taxonomy" id="568900"/>
    <lineage>
        <taxon>Eukaryota</taxon>
        <taxon>Sar</taxon>
        <taxon>Stramenopiles</taxon>
        <taxon>Ochrophyta</taxon>
        <taxon>Bacillariophyta</taxon>
        <taxon>Bacillariophyceae</taxon>
        <taxon>Bacillariophycidae</taxon>
        <taxon>Naviculales</taxon>
        <taxon>Naviculaceae</taxon>
        <taxon>Seminavis</taxon>
    </lineage>
</organism>
<dbReference type="EMBL" id="CAICTM010000134">
    <property type="protein sequence ID" value="CAB9502392.1"/>
    <property type="molecule type" value="Genomic_DNA"/>
</dbReference>
<evidence type="ECO:0000256" key="1">
    <source>
        <dbReference type="ARBA" id="ARBA00010884"/>
    </source>
</evidence>
<evidence type="ECO:0000313" key="4">
    <source>
        <dbReference type="Proteomes" id="UP001153069"/>
    </source>
</evidence>
<feature type="region of interest" description="Disordered" evidence="2">
    <location>
        <begin position="1"/>
        <end position="63"/>
    </location>
</feature>
<dbReference type="GO" id="GO:0034338">
    <property type="term" value="F:short-chain carboxylesterase activity"/>
    <property type="evidence" value="ECO:0007669"/>
    <property type="project" value="TreeGrafter"/>
</dbReference>
<dbReference type="Proteomes" id="UP001153069">
    <property type="component" value="Unassembled WGS sequence"/>
</dbReference>